<keyword evidence="2" id="KW-0472">Membrane</keyword>
<dbReference type="EMBL" id="NJHN03000037">
    <property type="protein sequence ID" value="KAH9422259.1"/>
    <property type="molecule type" value="Genomic_DNA"/>
</dbReference>
<evidence type="ECO:0000259" key="3">
    <source>
        <dbReference type="PROSITE" id="PS50888"/>
    </source>
</evidence>
<feature type="compositionally biased region" description="Polar residues" evidence="1">
    <location>
        <begin position="19"/>
        <end position="28"/>
    </location>
</feature>
<keyword evidence="2" id="KW-1133">Transmembrane helix</keyword>
<evidence type="ECO:0000256" key="2">
    <source>
        <dbReference type="SAM" id="Phobius"/>
    </source>
</evidence>
<feature type="compositionally biased region" description="Low complexity" evidence="1">
    <location>
        <begin position="35"/>
        <end position="69"/>
    </location>
</feature>
<feature type="region of interest" description="Disordered" evidence="1">
    <location>
        <begin position="1"/>
        <end position="86"/>
    </location>
</feature>
<keyword evidence="2" id="KW-0812">Transmembrane</keyword>
<dbReference type="SUPFAM" id="SSF47459">
    <property type="entry name" value="HLH, helix-loop-helix DNA-binding domain"/>
    <property type="match status" value="1"/>
</dbReference>
<evidence type="ECO:0000313" key="5">
    <source>
        <dbReference type="Proteomes" id="UP000887458"/>
    </source>
</evidence>
<feature type="compositionally biased region" description="Basic residues" evidence="1">
    <location>
        <begin position="70"/>
        <end position="86"/>
    </location>
</feature>
<dbReference type="InterPro" id="IPR050359">
    <property type="entry name" value="bHLH_transcription_factors"/>
</dbReference>
<organism evidence="4 5">
    <name type="scientific">Dermatophagoides pteronyssinus</name>
    <name type="common">European house dust mite</name>
    <dbReference type="NCBI Taxonomy" id="6956"/>
    <lineage>
        <taxon>Eukaryota</taxon>
        <taxon>Metazoa</taxon>
        <taxon>Ecdysozoa</taxon>
        <taxon>Arthropoda</taxon>
        <taxon>Chelicerata</taxon>
        <taxon>Arachnida</taxon>
        <taxon>Acari</taxon>
        <taxon>Acariformes</taxon>
        <taxon>Sarcoptiformes</taxon>
        <taxon>Astigmata</taxon>
        <taxon>Psoroptidia</taxon>
        <taxon>Analgoidea</taxon>
        <taxon>Pyroglyphidae</taxon>
        <taxon>Dermatophagoidinae</taxon>
        <taxon>Dermatophagoides</taxon>
    </lineage>
</organism>
<accession>A0ABQ8JI33</accession>
<keyword evidence="5" id="KW-1185">Reference proteome</keyword>
<evidence type="ECO:0000256" key="1">
    <source>
        <dbReference type="SAM" id="MobiDB-lite"/>
    </source>
</evidence>
<dbReference type="PROSITE" id="PS50888">
    <property type="entry name" value="BHLH"/>
    <property type="match status" value="1"/>
</dbReference>
<reference evidence="4 5" key="1">
    <citation type="journal article" date="2018" name="J. Allergy Clin. Immunol.">
        <title>High-quality assembly of Dermatophagoides pteronyssinus genome and transcriptome reveals a wide range of novel allergens.</title>
        <authorList>
            <person name="Liu X.Y."/>
            <person name="Yang K.Y."/>
            <person name="Wang M.Q."/>
            <person name="Kwok J.S."/>
            <person name="Zeng X."/>
            <person name="Yang Z."/>
            <person name="Xiao X.J."/>
            <person name="Lau C.P."/>
            <person name="Li Y."/>
            <person name="Huang Z.M."/>
            <person name="Ba J.G."/>
            <person name="Yim A.K."/>
            <person name="Ouyang C.Y."/>
            <person name="Ngai S.M."/>
            <person name="Chan T.F."/>
            <person name="Leung E.L."/>
            <person name="Liu L."/>
            <person name="Liu Z.G."/>
            <person name="Tsui S.K."/>
        </authorList>
    </citation>
    <scope>NUCLEOTIDE SEQUENCE [LARGE SCALE GENOMIC DNA]</scope>
    <source>
        <strain evidence="4">Derp</strain>
    </source>
</reference>
<gene>
    <name evidence="4" type="ORF">DERP_002556</name>
</gene>
<dbReference type="InterPro" id="IPR011598">
    <property type="entry name" value="bHLH_dom"/>
</dbReference>
<proteinExistence type="predicted"/>
<dbReference type="Proteomes" id="UP000887458">
    <property type="component" value="Unassembled WGS sequence"/>
</dbReference>
<dbReference type="PANTHER" id="PTHR19290">
    <property type="entry name" value="BASIC HELIX-LOOP-HELIX PROTEIN NEUROGENIN-RELATED"/>
    <property type="match status" value="1"/>
</dbReference>
<dbReference type="SMART" id="SM00353">
    <property type="entry name" value="HLH"/>
    <property type="match status" value="1"/>
</dbReference>
<evidence type="ECO:0000313" key="4">
    <source>
        <dbReference type="EMBL" id="KAH9422259.1"/>
    </source>
</evidence>
<name>A0ABQ8JI33_DERPT</name>
<protein>
    <recommendedName>
        <fullName evidence="3">BHLH domain-containing protein</fullName>
    </recommendedName>
</protein>
<dbReference type="InterPro" id="IPR036638">
    <property type="entry name" value="HLH_DNA-bd_sf"/>
</dbReference>
<reference evidence="4 5" key="2">
    <citation type="journal article" date="2022" name="Mol. Biol. Evol.">
        <title>Comparative Genomics Reveals Insights into the Divergent Evolution of Astigmatic Mites and Household Pest Adaptations.</title>
        <authorList>
            <person name="Xiong Q."/>
            <person name="Wan A.T."/>
            <person name="Liu X."/>
            <person name="Fung C.S."/>
            <person name="Xiao X."/>
            <person name="Malainual N."/>
            <person name="Hou J."/>
            <person name="Wang L."/>
            <person name="Wang M."/>
            <person name="Yang K.Y."/>
            <person name="Cui Y."/>
            <person name="Leung E.L."/>
            <person name="Nong W."/>
            <person name="Shin S.K."/>
            <person name="Au S.W."/>
            <person name="Jeong K.Y."/>
            <person name="Chew F.T."/>
            <person name="Hui J.H."/>
            <person name="Leung T.F."/>
            <person name="Tungtrongchitr A."/>
            <person name="Zhong N."/>
            <person name="Liu Z."/>
            <person name="Tsui S.K."/>
        </authorList>
    </citation>
    <scope>NUCLEOTIDE SEQUENCE [LARGE SCALE GENOMIC DNA]</scope>
    <source>
        <strain evidence="4">Derp</strain>
    </source>
</reference>
<dbReference type="Pfam" id="PF00010">
    <property type="entry name" value="HLH"/>
    <property type="match status" value="1"/>
</dbReference>
<dbReference type="Gene3D" id="4.10.280.10">
    <property type="entry name" value="Helix-loop-helix DNA-binding domain"/>
    <property type="match status" value="1"/>
</dbReference>
<feature type="domain" description="BHLH" evidence="3">
    <location>
        <begin position="81"/>
        <end position="166"/>
    </location>
</feature>
<comment type="caution">
    <text evidence="4">The sequence shown here is derived from an EMBL/GenBank/DDBJ whole genome shotgun (WGS) entry which is preliminary data.</text>
</comment>
<sequence>MIQQTTKKAKRRMMRKENICQQVSTKTKYNLRIKSSNSASTTTSSSFQQSNNSNRNNINSLRESSSLRNNNKHKPPPLSKYRRKTANLRERYRMQEINDAFKRLQSVVPDIFSITNVGNATTAADECSNSSSSCSISTATTNNQNSMAKLTKINTLKLAVNYISALTQLLRQTETETIEQTIDENHYHYDKKNDTIDTIDKSATNSATTMMTNDESTFSNLNPRDNCQIHHHHHQTSSNIIGTSINNFHEQYLFNSNHNQQQQSSDKQQQQQVVGLSANNNLMMMMESSTFLFDHLIDNQQQQQPQQFNHSIIIIMIKIWKILFWMIWIASYLMIMFPDFLIFDF</sequence>
<feature type="transmembrane region" description="Helical" evidence="2">
    <location>
        <begin position="322"/>
        <end position="343"/>
    </location>
</feature>